<organism evidence="1 2">
    <name type="scientific">Mycena sanguinolenta</name>
    <dbReference type="NCBI Taxonomy" id="230812"/>
    <lineage>
        <taxon>Eukaryota</taxon>
        <taxon>Fungi</taxon>
        <taxon>Dikarya</taxon>
        <taxon>Basidiomycota</taxon>
        <taxon>Agaricomycotina</taxon>
        <taxon>Agaricomycetes</taxon>
        <taxon>Agaricomycetidae</taxon>
        <taxon>Agaricales</taxon>
        <taxon>Marasmiineae</taxon>
        <taxon>Mycenaceae</taxon>
        <taxon>Mycena</taxon>
    </lineage>
</organism>
<sequence>MDPQADPDTEFIVESTSGHTESALYDFVVSAVVLALFPQAGGLKSNAKLKSTGFSPSFLGARVTEIHPSGTARTQIRKYLETMSRQIADQRSVTNYNYYITGGFGGSGGESQGRGGDGGVGHGPTVYFGQPQAQEPSEFQKIRLGDVRLIKEVHLSRRSGIVDRQSRAVGVRRIYHAEICCDPGTVTVAMYQGDGAEEEAANYLSDVLREPSMDYDDLQVWIRSATGELCLDLAQRGSETSFRFDRWWEVDVLRLDNVSLDAPDSEDIIISSLSEDQYHELCCEPPIAQFQCFQVSTEHPIGLGIFRLDSPHGTCMRITESLEILPEAEPHWDDYGAPGELLPNSWIQYDSHQTPELQFRLSSASSEIRKAWLAQANRIFTELHEVDHIEDYVCVDQVQFNLRIDNKCHIDRDPVGYLFVCPAQDFRANIEPQMHLYQWPACPAYWSLDPSGADRLSTEDAKNLGFPAIHIETIMVGRSWDRSVYKGLRQFHEGKGFFNPDSGEVARQLGYPMLVLSDVNTGAPFPAHDGESWDCEEDDHALCREFGHYL</sequence>
<proteinExistence type="predicted"/>
<reference evidence="1" key="1">
    <citation type="submission" date="2020-05" db="EMBL/GenBank/DDBJ databases">
        <title>Mycena genomes resolve the evolution of fungal bioluminescence.</title>
        <authorList>
            <person name="Tsai I.J."/>
        </authorList>
    </citation>
    <scope>NUCLEOTIDE SEQUENCE</scope>
    <source>
        <strain evidence="1">160909Yilan</strain>
    </source>
</reference>
<dbReference type="Proteomes" id="UP000623467">
    <property type="component" value="Unassembled WGS sequence"/>
</dbReference>
<keyword evidence="2" id="KW-1185">Reference proteome</keyword>
<gene>
    <name evidence="1" type="ORF">MSAN_02377200</name>
</gene>
<evidence type="ECO:0000313" key="2">
    <source>
        <dbReference type="Proteomes" id="UP000623467"/>
    </source>
</evidence>
<protein>
    <submittedName>
        <fullName evidence="1">Uncharacterized protein</fullName>
    </submittedName>
</protein>
<evidence type="ECO:0000313" key="1">
    <source>
        <dbReference type="EMBL" id="KAF7334324.1"/>
    </source>
</evidence>
<name>A0A8H6X5C8_9AGAR</name>
<comment type="caution">
    <text evidence="1">The sequence shown here is derived from an EMBL/GenBank/DDBJ whole genome shotgun (WGS) entry which is preliminary data.</text>
</comment>
<dbReference type="AlphaFoldDB" id="A0A8H6X5C8"/>
<dbReference type="EMBL" id="JACAZH010000048">
    <property type="protein sequence ID" value="KAF7334324.1"/>
    <property type="molecule type" value="Genomic_DNA"/>
</dbReference>
<accession>A0A8H6X5C8</accession>